<dbReference type="UniPathway" id="UPA00204"/>
<evidence type="ECO:0000256" key="10">
    <source>
        <dbReference type="PIRSR" id="PIRSR600101-2"/>
    </source>
</evidence>
<reference evidence="14" key="1">
    <citation type="submission" date="2016-10" db="EMBL/GenBank/DDBJ databases">
        <title>Draft Genome Sequence of Nocardioides luteus Strain BAFB, an Alkane-Degrading Bacterium Isolated from JP-7 Polluted Soil.</title>
        <authorList>
            <person name="Brown L."/>
            <person name="Ruiz O.N."/>
            <person name="Gunasekera T."/>
        </authorList>
    </citation>
    <scope>NUCLEOTIDE SEQUENCE [LARGE SCALE GENOMIC DNA]</scope>
    <source>
        <strain evidence="14">BAFB</strain>
    </source>
</reference>
<dbReference type="GO" id="GO:0103068">
    <property type="term" value="F:leukotriene C4 gamma-glutamyl transferase activity"/>
    <property type="evidence" value="ECO:0007669"/>
    <property type="project" value="UniProtKB-EC"/>
</dbReference>
<dbReference type="Proteomes" id="UP000033772">
    <property type="component" value="Unassembled WGS sequence"/>
</dbReference>
<keyword evidence="5 11" id="KW-0378">Hydrolase</keyword>
<dbReference type="SUPFAM" id="SSF56235">
    <property type="entry name" value="N-terminal nucleophile aminohydrolases (Ntn hydrolases)"/>
    <property type="match status" value="1"/>
</dbReference>
<comment type="catalytic activity">
    <reaction evidence="1 11">
        <text>an S-substituted glutathione + H2O = an S-substituted L-cysteinylglycine + L-glutamate</text>
        <dbReference type="Rhea" id="RHEA:59468"/>
        <dbReference type="ChEBI" id="CHEBI:15377"/>
        <dbReference type="ChEBI" id="CHEBI:29985"/>
        <dbReference type="ChEBI" id="CHEBI:90779"/>
        <dbReference type="ChEBI" id="CHEBI:143103"/>
        <dbReference type="EC" id="3.4.19.13"/>
    </reaction>
</comment>
<dbReference type="InterPro" id="IPR029055">
    <property type="entry name" value="Ntn_hydrolases_N"/>
</dbReference>
<dbReference type="RefSeq" id="WP_045550414.1">
    <property type="nucleotide sequence ID" value="NZ_JZDQ02000003.1"/>
</dbReference>
<evidence type="ECO:0000256" key="7">
    <source>
        <dbReference type="ARBA" id="ARBA00023315"/>
    </source>
</evidence>
<dbReference type="Gene3D" id="3.60.20.40">
    <property type="match status" value="1"/>
</dbReference>
<comment type="caution">
    <text evidence="14">The sequence shown here is derived from an EMBL/GenBank/DDBJ whole genome shotgun (WGS) entry which is preliminary data.</text>
</comment>
<comment type="similarity">
    <text evidence="3 11">Belongs to the gamma-glutamyltransferase family.</text>
</comment>
<dbReference type="NCBIfam" id="TIGR00066">
    <property type="entry name" value="g_glut_trans"/>
    <property type="match status" value="1"/>
</dbReference>
<feature type="signal peptide" evidence="13">
    <location>
        <begin position="1"/>
        <end position="30"/>
    </location>
</feature>
<sequence>MLGRRSAVVATLTGGALALATLVPYAGATAAPEDRLEPPPKVPTAVGYGGAVASVDADASRIGLEVLRKGGNAVDAAVATAAALGVTEPYSAGIGGGGFFVHYSARTGEVETIDGREKAPAAMPHDAFIDPATGKEYPFFPDMVTSGAAVGVPGTPLTWDKALRKWGTRSLAQSLEPAARLARQGFVVDETFRQQTVDNAERFAAIDSTAELFLPGGSAPEVGTRFRNPDLAATYDLLGRKGVKAFYRGPLAAEIAATVAEPPKTDDTDLPVPPGWVTTEDLAAYTAPDREPTRSTYQDLDVYGMAPPSSGGTTVGEALNILERYELAGMTNTEAYHHLIESSAIAFADRGAYLGDPDHVDVPVDALLDDTFAAERACGIDPAAARPKPVAAGNAYDYDGVCDAPAGAGETAKDTENLETTNLTVVDRWGDVVEYTLTIEQTGGSGITVPGRGFLLNNELTDFSTTYRPDDPNRIEPDKRPRSSMSPTIVLSDGRPVLAVGSPGGSTIITTVLQILVERLARDRTLPEAMAAPRVSQRNAANTGAEPAFIEAYGGPLTSLGHRFAPTAELGAATAIEIGPDGLLTSTAEPWRRGGGSALVVNPVVPAD</sequence>
<feature type="binding site" evidence="10">
    <location>
        <position position="462"/>
    </location>
    <ligand>
        <name>L-glutamate</name>
        <dbReference type="ChEBI" id="CHEBI:29985"/>
    </ligand>
</feature>
<dbReference type="InterPro" id="IPR043138">
    <property type="entry name" value="GGT_lsub"/>
</dbReference>
<dbReference type="GO" id="GO:0006751">
    <property type="term" value="P:glutathione catabolic process"/>
    <property type="evidence" value="ECO:0007669"/>
    <property type="project" value="UniProtKB-UniRule"/>
</dbReference>
<proteinExistence type="inferred from homology"/>
<keyword evidence="11" id="KW-0317">Glutathione biosynthesis</keyword>
<dbReference type="STRING" id="1844.UG56_003015"/>
<dbReference type="Gene3D" id="1.10.246.130">
    <property type="match status" value="1"/>
</dbReference>
<evidence type="ECO:0000313" key="15">
    <source>
        <dbReference type="Proteomes" id="UP000033772"/>
    </source>
</evidence>
<feature type="region of interest" description="Disordered" evidence="12">
    <location>
        <begin position="465"/>
        <end position="488"/>
    </location>
</feature>
<dbReference type="OrthoDB" id="9781342at2"/>
<feature type="compositionally biased region" description="Basic and acidic residues" evidence="12">
    <location>
        <begin position="468"/>
        <end position="481"/>
    </location>
</feature>
<evidence type="ECO:0000256" key="1">
    <source>
        <dbReference type="ARBA" id="ARBA00001049"/>
    </source>
</evidence>
<feature type="binding site" evidence="10">
    <location>
        <position position="505"/>
    </location>
    <ligand>
        <name>L-glutamate</name>
        <dbReference type="ChEBI" id="CHEBI:29985"/>
    </ligand>
</feature>
<keyword evidence="7 11" id="KW-0012">Acyltransferase</keyword>
<evidence type="ECO:0000256" key="13">
    <source>
        <dbReference type="SAM" id="SignalP"/>
    </source>
</evidence>
<comment type="PTM">
    <text evidence="11">Cleaved by autocatalysis into a large and a small subunit.</text>
</comment>
<dbReference type="InterPro" id="IPR043137">
    <property type="entry name" value="GGT_ssub_C"/>
</dbReference>
<gene>
    <name evidence="14" type="ORF">UG56_003015</name>
</gene>
<accession>A0A1J4NA68</accession>
<dbReference type="EMBL" id="JZDQ02000003">
    <property type="protein sequence ID" value="OIJ28402.1"/>
    <property type="molecule type" value="Genomic_DNA"/>
</dbReference>
<dbReference type="Pfam" id="PF01019">
    <property type="entry name" value="G_glu_transpept"/>
    <property type="match status" value="1"/>
</dbReference>
<dbReference type="EC" id="3.4.19.13" evidence="11"/>
<dbReference type="GO" id="GO:0006750">
    <property type="term" value="P:glutathione biosynthetic process"/>
    <property type="evidence" value="ECO:0007669"/>
    <property type="project" value="UniProtKB-KW"/>
</dbReference>
<keyword evidence="13" id="KW-0732">Signal</keyword>
<dbReference type="GO" id="GO:0036374">
    <property type="term" value="F:glutathione hydrolase activity"/>
    <property type="evidence" value="ECO:0007669"/>
    <property type="project" value="UniProtKB-UniRule"/>
</dbReference>
<comment type="subunit">
    <text evidence="11">This enzyme consists of two polypeptide chains, which are synthesized in precursor form from a single polypeptide.</text>
</comment>
<evidence type="ECO:0000256" key="6">
    <source>
        <dbReference type="ARBA" id="ARBA00023145"/>
    </source>
</evidence>
<keyword evidence="15" id="KW-1185">Reference proteome</keyword>
<evidence type="ECO:0000256" key="11">
    <source>
        <dbReference type="RuleBase" id="RU368036"/>
    </source>
</evidence>
<dbReference type="EC" id="2.3.2.2" evidence="11"/>
<evidence type="ECO:0000256" key="8">
    <source>
        <dbReference type="ARBA" id="ARBA00047417"/>
    </source>
</evidence>
<feature type="binding site" evidence="10">
    <location>
        <position position="116"/>
    </location>
    <ligand>
        <name>L-glutamate</name>
        <dbReference type="ChEBI" id="CHEBI:29985"/>
    </ligand>
</feature>
<keyword evidence="6 11" id="KW-0865">Zymogen</keyword>
<comment type="catalytic activity">
    <reaction evidence="8 11">
        <text>an N-terminal (5-L-glutamyl)-[peptide] + an alpha-amino acid = 5-L-glutamyl amino acid + an N-terminal L-alpha-aminoacyl-[peptide]</text>
        <dbReference type="Rhea" id="RHEA:23904"/>
        <dbReference type="Rhea" id="RHEA-COMP:9780"/>
        <dbReference type="Rhea" id="RHEA-COMP:9795"/>
        <dbReference type="ChEBI" id="CHEBI:77644"/>
        <dbReference type="ChEBI" id="CHEBI:78597"/>
        <dbReference type="ChEBI" id="CHEBI:78599"/>
        <dbReference type="ChEBI" id="CHEBI:78608"/>
        <dbReference type="EC" id="2.3.2.2"/>
    </reaction>
</comment>
<dbReference type="AlphaFoldDB" id="A0A1J4NA68"/>
<dbReference type="InterPro" id="IPR051792">
    <property type="entry name" value="GGT_bact"/>
</dbReference>
<dbReference type="PANTHER" id="PTHR43199:SF1">
    <property type="entry name" value="GLUTATHIONE HYDROLASE PROENZYME"/>
    <property type="match status" value="1"/>
</dbReference>
<feature type="binding site" evidence="10">
    <location>
        <begin position="483"/>
        <end position="484"/>
    </location>
    <ligand>
        <name>L-glutamate</name>
        <dbReference type="ChEBI" id="CHEBI:29985"/>
    </ligand>
</feature>
<keyword evidence="4 11" id="KW-0808">Transferase</keyword>
<evidence type="ECO:0000256" key="12">
    <source>
        <dbReference type="SAM" id="MobiDB-lite"/>
    </source>
</evidence>
<organism evidence="14 15">
    <name type="scientific">Nocardioides luteus</name>
    <dbReference type="NCBI Taxonomy" id="1844"/>
    <lineage>
        <taxon>Bacteria</taxon>
        <taxon>Bacillati</taxon>
        <taxon>Actinomycetota</taxon>
        <taxon>Actinomycetes</taxon>
        <taxon>Propionibacteriales</taxon>
        <taxon>Nocardioidaceae</taxon>
        <taxon>Nocardioides</taxon>
    </lineage>
</organism>
<feature type="active site" description="Nucleophile" evidence="9">
    <location>
        <position position="420"/>
    </location>
</feature>
<evidence type="ECO:0000256" key="3">
    <source>
        <dbReference type="ARBA" id="ARBA00009381"/>
    </source>
</evidence>
<evidence type="ECO:0000256" key="5">
    <source>
        <dbReference type="ARBA" id="ARBA00022801"/>
    </source>
</evidence>
<comment type="catalytic activity">
    <reaction evidence="2 11">
        <text>glutathione + H2O = L-cysteinylglycine + L-glutamate</text>
        <dbReference type="Rhea" id="RHEA:28807"/>
        <dbReference type="ChEBI" id="CHEBI:15377"/>
        <dbReference type="ChEBI" id="CHEBI:29985"/>
        <dbReference type="ChEBI" id="CHEBI:57925"/>
        <dbReference type="ChEBI" id="CHEBI:61694"/>
        <dbReference type="EC" id="3.4.19.13"/>
    </reaction>
</comment>
<evidence type="ECO:0000256" key="2">
    <source>
        <dbReference type="ARBA" id="ARBA00001089"/>
    </source>
</evidence>
<comment type="pathway">
    <text evidence="11">Sulfur metabolism; glutathione metabolism.</text>
</comment>
<feature type="chain" id="PRO_5009630674" description="Glutathione hydrolase proenzyme" evidence="13">
    <location>
        <begin position="31"/>
        <end position="608"/>
    </location>
</feature>
<evidence type="ECO:0000256" key="9">
    <source>
        <dbReference type="PIRSR" id="PIRSR600101-1"/>
    </source>
</evidence>
<protein>
    <recommendedName>
        <fullName evidence="11">Glutathione hydrolase proenzyme</fullName>
        <ecNumber evidence="11">2.3.2.2</ecNumber>
        <ecNumber evidence="11">3.4.19.13</ecNumber>
    </recommendedName>
    <component>
        <recommendedName>
            <fullName evidence="11">Glutathione hydrolase large chain</fullName>
        </recommendedName>
    </component>
    <component>
        <recommendedName>
            <fullName evidence="11">Glutathione hydrolase small chain</fullName>
        </recommendedName>
    </component>
</protein>
<dbReference type="InterPro" id="IPR000101">
    <property type="entry name" value="GGT_peptidase"/>
</dbReference>
<evidence type="ECO:0000256" key="4">
    <source>
        <dbReference type="ARBA" id="ARBA00022679"/>
    </source>
</evidence>
<name>A0A1J4NA68_9ACTN</name>
<evidence type="ECO:0000313" key="14">
    <source>
        <dbReference type="EMBL" id="OIJ28402.1"/>
    </source>
</evidence>
<dbReference type="PRINTS" id="PR01210">
    <property type="entry name" value="GGTRANSPTASE"/>
</dbReference>
<dbReference type="PANTHER" id="PTHR43199">
    <property type="entry name" value="GLUTATHIONE HYDROLASE"/>
    <property type="match status" value="1"/>
</dbReference>